<protein>
    <submittedName>
        <fullName evidence="2">Uncharacterized protein</fullName>
    </submittedName>
</protein>
<dbReference type="RefSeq" id="WP_084303011.1">
    <property type="nucleotide sequence ID" value="NZ_SPQT01000004.1"/>
</dbReference>
<dbReference type="OrthoDB" id="8254372at2"/>
<dbReference type="EMBL" id="SPQT01000004">
    <property type="protein sequence ID" value="TFV48843.1"/>
    <property type="molecule type" value="Genomic_DNA"/>
</dbReference>
<reference evidence="2 3" key="1">
    <citation type="submission" date="2019-03" db="EMBL/GenBank/DDBJ databases">
        <title>Bradyrhizobium diversity isolated from nodules of Chamaecrista fasciculata.</title>
        <authorList>
            <person name="Klepa M.S."/>
            <person name="Urquiaga M.O."/>
            <person name="Hungria M."/>
            <person name="Delamuta J.R."/>
        </authorList>
    </citation>
    <scope>NUCLEOTIDE SEQUENCE [LARGE SCALE GENOMIC DNA]</scope>
    <source>
        <strain evidence="2 3">CNPSo 3448</strain>
    </source>
</reference>
<accession>A0A4Y9M1A6</accession>
<comment type="caution">
    <text evidence="2">The sequence shown here is derived from an EMBL/GenBank/DDBJ whole genome shotgun (WGS) entry which is preliminary data.</text>
</comment>
<proteinExistence type="predicted"/>
<feature type="signal peptide" evidence="1">
    <location>
        <begin position="1"/>
        <end position="18"/>
    </location>
</feature>
<sequence>MKLLMISGLAALAVFVAATNMQRSHPLSVSRASVAGMPPVQEMQRQAQQSKLPVEDFVDRSLVFPRGTQE</sequence>
<gene>
    <name evidence="2" type="ORF">E4K65_12210</name>
</gene>
<evidence type="ECO:0000313" key="2">
    <source>
        <dbReference type="EMBL" id="TFV48843.1"/>
    </source>
</evidence>
<dbReference type="Proteomes" id="UP000297966">
    <property type="component" value="Unassembled WGS sequence"/>
</dbReference>
<evidence type="ECO:0000313" key="3">
    <source>
        <dbReference type="Proteomes" id="UP000297966"/>
    </source>
</evidence>
<feature type="chain" id="PRO_5021280685" evidence="1">
    <location>
        <begin position="19"/>
        <end position="70"/>
    </location>
</feature>
<name>A0A4Y9M1A6_9BRAD</name>
<keyword evidence="3" id="KW-1185">Reference proteome</keyword>
<dbReference type="AlphaFoldDB" id="A0A4Y9M1A6"/>
<evidence type="ECO:0000256" key="1">
    <source>
        <dbReference type="SAM" id="SignalP"/>
    </source>
</evidence>
<keyword evidence="1" id="KW-0732">Signal</keyword>
<organism evidence="2 3">
    <name type="scientific">Bradyrhizobium niftali</name>
    <dbReference type="NCBI Taxonomy" id="2560055"/>
    <lineage>
        <taxon>Bacteria</taxon>
        <taxon>Pseudomonadati</taxon>
        <taxon>Pseudomonadota</taxon>
        <taxon>Alphaproteobacteria</taxon>
        <taxon>Hyphomicrobiales</taxon>
        <taxon>Nitrobacteraceae</taxon>
        <taxon>Bradyrhizobium</taxon>
    </lineage>
</organism>